<dbReference type="EMBL" id="MKCT01000001">
    <property type="protein sequence ID" value="OHX21534.1"/>
    <property type="molecule type" value="Genomic_DNA"/>
</dbReference>
<dbReference type="Pfam" id="PF08279">
    <property type="entry name" value="HTH_11"/>
    <property type="match status" value="1"/>
</dbReference>
<evidence type="ECO:0000256" key="2">
    <source>
        <dbReference type="ARBA" id="ARBA00022741"/>
    </source>
</evidence>
<comment type="function">
    <text evidence="6">Acts both as a biotin--[acetyl-CoA-carboxylase] ligase and a repressor.</text>
</comment>
<evidence type="ECO:0000313" key="11">
    <source>
        <dbReference type="Proteomes" id="UP000180280"/>
    </source>
</evidence>
<dbReference type="SUPFAM" id="SSF55681">
    <property type="entry name" value="Class II aaRS and biotin synthetases"/>
    <property type="match status" value="1"/>
</dbReference>
<feature type="binding site" evidence="6">
    <location>
        <position position="187"/>
    </location>
    <ligand>
        <name>biotin</name>
        <dbReference type="ChEBI" id="CHEBI:57586"/>
    </ligand>
</feature>
<keyword evidence="2 6" id="KW-0547">Nucleotide-binding</keyword>
<dbReference type="GO" id="GO:0006355">
    <property type="term" value="P:regulation of DNA-templated transcription"/>
    <property type="evidence" value="ECO:0007669"/>
    <property type="project" value="UniProtKB-UniRule"/>
</dbReference>
<dbReference type="EMBL" id="MKCS01000001">
    <property type="protein sequence ID" value="OHX12381.1"/>
    <property type="molecule type" value="Genomic_DNA"/>
</dbReference>
<sequence length="321" mass="34104">MSEHAFAVLHHLSDGRFHSGEDIAQALGCSRTLVWQAVRAIEADLGLTVFSVRGQGYKLAQPFSWLDVASVRAGLSDAAADTYTLAVAERTDSTNSQLMARAGNGGLHGLVLACEQQTAGRGRLGRRWQARLGSGLTFSLLWRFERGMAELAGLSLAVGVALARALRGLGAPVRLKWPNDVLLDGKKLAGILIELSGDALGPAAVVIGIGLNVDDPGVVDQPVATLRQGGVALERNRILAALLNELQPVLSAFDRDGFAPLRDEWCALSAHQQAPVRLSFSHGQPVDGIACGVADNGALRVETEQGTRTFHVGEVSLRERQ</sequence>
<dbReference type="Pfam" id="PF03099">
    <property type="entry name" value="BPL_LplA_LipB"/>
    <property type="match status" value="1"/>
</dbReference>
<dbReference type="HAMAP" id="MF_00978">
    <property type="entry name" value="Bifunct_BirA"/>
    <property type="match status" value="1"/>
</dbReference>
<keyword evidence="6" id="KW-0804">Transcription</keyword>
<keyword evidence="4 6" id="KW-0092">Biotin</keyword>
<dbReference type="InterPro" id="IPR008988">
    <property type="entry name" value="Transcriptional_repressor_C"/>
</dbReference>
<dbReference type="Pfam" id="PF02237">
    <property type="entry name" value="BPL_C"/>
    <property type="match status" value="1"/>
</dbReference>
<evidence type="ECO:0000259" key="7">
    <source>
        <dbReference type="PROSITE" id="PS51733"/>
    </source>
</evidence>
<dbReference type="GO" id="GO:0005524">
    <property type="term" value="F:ATP binding"/>
    <property type="evidence" value="ECO:0007669"/>
    <property type="project" value="UniProtKB-UniRule"/>
</dbReference>
<dbReference type="CDD" id="cd16442">
    <property type="entry name" value="BPL"/>
    <property type="match status" value="1"/>
</dbReference>
<feature type="binding site" evidence="6">
    <location>
        <begin position="93"/>
        <end position="95"/>
    </location>
    <ligand>
        <name>biotin</name>
        <dbReference type="ChEBI" id="CHEBI:57586"/>
    </ligand>
</feature>
<dbReference type="STRING" id="1903179.BI347_01880"/>
<organism evidence="8 10">
    <name type="scientific">Chromobacterium sphagni</name>
    <dbReference type="NCBI Taxonomy" id="1903179"/>
    <lineage>
        <taxon>Bacteria</taxon>
        <taxon>Pseudomonadati</taxon>
        <taxon>Pseudomonadota</taxon>
        <taxon>Betaproteobacteria</taxon>
        <taxon>Neisseriales</taxon>
        <taxon>Chromobacteriaceae</taxon>
        <taxon>Chromobacterium</taxon>
    </lineage>
</organism>
<comment type="similarity">
    <text evidence="6">Belongs to the biotin--protein ligase family.</text>
</comment>
<comment type="caution">
    <text evidence="8">The sequence shown here is derived from an EMBL/GenBank/DDBJ whole genome shotgun (WGS) entry which is preliminary data.</text>
</comment>
<keyword evidence="6" id="KW-0238">DNA-binding</keyword>
<feature type="binding site" evidence="6">
    <location>
        <begin position="121"/>
        <end position="123"/>
    </location>
    <ligand>
        <name>biotin</name>
        <dbReference type="ChEBI" id="CHEBI:57586"/>
    </ligand>
</feature>
<dbReference type="InterPro" id="IPR003142">
    <property type="entry name" value="BPL_C"/>
</dbReference>
<keyword evidence="11" id="KW-1185">Reference proteome</keyword>
<dbReference type="SUPFAM" id="SSF50037">
    <property type="entry name" value="C-terminal domain of transcriptional repressors"/>
    <property type="match status" value="1"/>
</dbReference>
<dbReference type="PANTHER" id="PTHR12835">
    <property type="entry name" value="BIOTIN PROTEIN LIGASE"/>
    <property type="match status" value="1"/>
</dbReference>
<dbReference type="GO" id="GO:0005737">
    <property type="term" value="C:cytoplasm"/>
    <property type="evidence" value="ECO:0007669"/>
    <property type="project" value="TreeGrafter"/>
</dbReference>
<keyword evidence="3 6" id="KW-0067">ATP-binding</keyword>
<dbReference type="InterPro" id="IPR045864">
    <property type="entry name" value="aa-tRNA-synth_II/BPL/LPL"/>
</dbReference>
<dbReference type="EC" id="6.3.4.15" evidence="6"/>
<name>A0A1S1WYJ7_9NEIS</name>
<dbReference type="InterPro" id="IPR004143">
    <property type="entry name" value="BPL_LPL_catalytic"/>
</dbReference>
<feature type="DNA-binding region" description="H-T-H motif" evidence="6">
    <location>
        <begin position="20"/>
        <end position="39"/>
    </location>
</feature>
<dbReference type="InterPro" id="IPR030855">
    <property type="entry name" value="Bifunct_BirA"/>
</dbReference>
<evidence type="ECO:0000313" key="8">
    <source>
        <dbReference type="EMBL" id="OHX12381.1"/>
    </source>
</evidence>
<dbReference type="PANTHER" id="PTHR12835:SF5">
    <property type="entry name" value="BIOTIN--PROTEIN LIGASE"/>
    <property type="match status" value="1"/>
</dbReference>
<evidence type="ECO:0000256" key="6">
    <source>
        <dbReference type="HAMAP-Rule" id="MF_00978"/>
    </source>
</evidence>
<dbReference type="GO" id="GO:0003677">
    <property type="term" value="F:DNA binding"/>
    <property type="evidence" value="ECO:0007669"/>
    <property type="project" value="UniProtKB-UniRule"/>
</dbReference>
<evidence type="ECO:0000256" key="4">
    <source>
        <dbReference type="ARBA" id="ARBA00023267"/>
    </source>
</evidence>
<dbReference type="InterPro" id="IPR036388">
    <property type="entry name" value="WH-like_DNA-bd_sf"/>
</dbReference>
<dbReference type="InterPro" id="IPR013196">
    <property type="entry name" value="HTH_11"/>
</dbReference>
<comment type="catalytic activity">
    <reaction evidence="5 6">
        <text>biotin + L-lysyl-[protein] + ATP = N(6)-biotinyl-L-lysyl-[protein] + AMP + diphosphate + H(+)</text>
        <dbReference type="Rhea" id="RHEA:11756"/>
        <dbReference type="Rhea" id="RHEA-COMP:9752"/>
        <dbReference type="Rhea" id="RHEA-COMP:10505"/>
        <dbReference type="ChEBI" id="CHEBI:15378"/>
        <dbReference type="ChEBI" id="CHEBI:29969"/>
        <dbReference type="ChEBI" id="CHEBI:30616"/>
        <dbReference type="ChEBI" id="CHEBI:33019"/>
        <dbReference type="ChEBI" id="CHEBI:57586"/>
        <dbReference type="ChEBI" id="CHEBI:83144"/>
        <dbReference type="ChEBI" id="CHEBI:456215"/>
        <dbReference type="EC" id="6.3.4.15"/>
    </reaction>
</comment>
<evidence type="ECO:0000256" key="5">
    <source>
        <dbReference type="ARBA" id="ARBA00047846"/>
    </source>
</evidence>
<dbReference type="SUPFAM" id="SSF46785">
    <property type="entry name" value="Winged helix' DNA-binding domain"/>
    <property type="match status" value="1"/>
</dbReference>
<keyword evidence="1 6" id="KW-0436">Ligase</keyword>
<gene>
    <name evidence="6" type="primary">birA</name>
    <name evidence="9" type="ORF">BI344_03130</name>
    <name evidence="8" type="ORF">BI347_01880</name>
</gene>
<evidence type="ECO:0000256" key="3">
    <source>
        <dbReference type="ARBA" id="ARBA00022840"/>
    </source>
</evidence>
<dbReference type="Gene3D" id="1.10.10.10">
    <property type="entry name" value="Winged helix-like DNA-binding domain superfamily/Winged helix DNA-binding domain"/>
    <property type="match status" value="1"/>
</dbReference>
<evidence type="ECO:0000256" key="1">
    <source>
        <dbReference type="ARBA" id="ARBA00022598"/>
    </source>
</evidence>
<reference evidence="10 11" key="1">
    <citation type="submission" date="2016-09" db="EMBL/GenBank/DDBJ databases">
        <title>Chromobacterium muskegensis sp. nov., an insecticidal bacterium isolated from Sphagnum bogs.</title>
        <authorList>
            <person name="Sparks M.E."/>
            <person name="Blackburn M.B."/>
            <person name="Gundersen-Rindal D.E."/>
            <person name="Mitchell A."/>
            <person name="Farrar R."/>
            <person name="Kuhar D."/>
        </authorList>
    </citation>
    <scope>NUCLEOTIDE SEQUENCE [LARGE SCALE GENOMIC DNA]</scope>
    <source>
        <strain evidence="9 11">14B-1</strain>
        <strain evidence="8 10">37-2</strain>
    </source>
</reference>
<keyword evidence="6" id="KW-0678">Repressor</keyword>
<dbReference type="Proteomes" id="UP000180280">
    <property type="component" value="Unassembled WGS sequence"/>
</dbReference>
<dbReference type="PROSITE" id="PS51733">
    <property type="entry name" value="BPL_LPL_CATALYTIC"/>
    <property type="match status" value="1"/>
</dbReference>
<protein>
    <recommendedName>
        <fullName evidence="6">Bifunctional ligase/repressor BirA</fullName>
    </recommendedName>
    <alternativeName>
        <fullName evidence="6">Biotin--[acetyl-CoA-carboxylase] ligase</fullName>
        <ecNumber evidence="6">6.3.4.15</ecNumber>
    </alternativeName>
    <alternativeName>
        <fullName evidence="6">Biotin--protein ligase</fullName>
    </alternativeName>
    <alternativeName>
        <fullName evidence="6">Biotin-[acetyl-CoA carboxylase] synthetase</fullName>
    </alternativeName>
</protein>
<dbReference type="Gene3D" id="3.30.930.10">
    <property type="entry name" value="Bira Bifunctional Protein, Domain 2"/>
    <property type="match status" value="1"/>
</dbReference>
<keyword evidence="6" id="KW-0805">Transcription regulation</keyword>
<dbReference type="AlphaFoldDB" id="A0A1S1WYJ7"/>
<dbReference type="Gene3D" id="2.30.30.100">
    <property type="match status" value="1"/>
</dbReference>
<evidence type="ECO:0000313" key="9">
    <source>
        <dbReference type="EMBL" id="OHX21534.1"/>
    </source>
</evidence>
<proteinExistence type="inferred from homology"/>
<dbReference type="Proteomes" id="UP000180088">
    <property type="component" value="Unassembled WGS sequence"/>
</dbReference>
<dbReference type="InterPro" id="IPR004408">
    <property type="entry name" value="Biotin_CoA_COase_ligase"/>
</dbReference>
<dbReference type="NCBIfam" id="TIGR00121">
    <property type="entry name" value="birA_ligase"/>
    <property type="match status" value="1"/>
</dbReference>
<accession>A0A1S1WYJ7</accession>
<feature type="binding site" evidence="6">
    <location>
        <position position="117"/>
    </location>
    <ligand>
        <name>biotin</name>
        <dbReference type="ChEBI" id="CHEBI:57586"/>
    </ligand>
</feature>
<feature type="domain" description="BPL/LPL catalytic" evidence="7">
    <location>
        <begin position="69"/>
        <end position="254"/>
    </location>
</feature>
<dbReference type="RefSeq" id="WP_071111488.1">
    <property type="nucleotide sequence ID" value="NZ_MKCS01000001.1"/>
</dbReference>
<dbReference type="GO" id="GO:0004077">
    <property type="term" value="F:biotin--[biotin carboxyl-carrier protein] ligase activity"/>
    <property type="evidence" value="ECO:0007669"/>
    <property type="project" value="UniProtKB-UniRule"/>
</dbReference>
<evidence type="ECO:0000313" key="10">
    <source>
        <dbReference type="Proteomes" id="UP000180088"/>
    </source>
</evidence>
<dbReference type="OrthoDB" id="9807064at2"/>
<dbReference type="InterPro" id="IPR036390">
    <property type="entry name" value="WH_DNA-bd_sf"/>
</dbReference>